<sequence length="1245" mass="138419">MFGSAASKPSGFSFGSNQQQNADSNQQKRPSSFSFGGPTKPGLFGNSQTTGNTTANALNGFGGTSSGSTLGGATQTTGSGFSFGNSTSQSSSNIAPGQATANLFGNNKPAGGLSLGLNTQGSAANNTGGSLFGGSGQAPTQVASSNLFGSTQQGIGQQQQQINSNPYGFSINSTSKDIAMPKALTNSERKPSISNTHIKRKRSSSSVAQDQANLKGSLSLLSKITNSLKIPNKYSLESVSGIFSQSPADESENKETNAFPARKRQTPSSGLNRSLNSQSQFRRLIIRNPTGTHKSYQDIDPNEVLLKRGNVSVPKKPTTLISSLKPKALKTAGEVPEKPADETTSSTSEQTGDSIPKDYWCSPSVDDLSSMTTSELTRVEGFTVGRYGFGQVSFQYPVDLTSFQGEWSLLLGKCIQFKSRLLLVYPDGFEKPSIGNGLNVPATVVIEKCFPFDKATKEPVTDPNSQEMIDFVKKIKEIKGMQFLNYEPTTGSYTFSVQHFSIWGLVDEEADDPELVAKFKKQQQDEFHNDKRRSELQTNTLEKLSKSQNGDVDESMSEVFSNSTYDEDNFIYKRQKPEVTIPGGWNYSPMKVKQNGDTKSEVVEKKTLPTKDEQAQLTVQPIRATRRASLNFDELVKPKPYEPEVEDVDMLALTSASEYPTSKNWDEQVALADGFYSVFNSDLYKAKALQLDSKNVNKYLFSENDGSKYKKVDNGPVPVFQHRGEIQSIIIGDIARTDFTTRTGNDYPKVTFDENVSLVLTLSEFQNVDDYQLWELLAILFDDDFCLSFLSKRDEKIAQLKQAVRQRLLDLKRRDLLINWLTQYNAKDQEKRLILDKADPLEHIFTLLCANNQSAALQKALETSNPNLAILIAMIDSNDETVQRMSKNQLSEWYKSSTLKLIPVPILKIYKLLAGSVLSKEFVSHLDGLSWVTVLLLTLKYGDSTKPLPSLISEFLAFSKTNFPSESSECYRLFNLFTQPLDVVKGFSIEYQYLLLKKLQPFLSLDPSVADTILLSFASKLNSFKQFSESIYVLSHLSSDEKCKTEIFKVLNDHVDELGFLNDDSKLLQLHRMLHVPLVALHEARANKFEKLENYFKSAESFIDADLISKAHDLTLSRVAPAFIISNSNLEKFKQLLLNFKSLPNWSAGGEIYFDYLRLLELTAVSQTTDELKSVVDKLINNLELIETKNAQAKVARTIMLKKLIHTIFDRDLDYPHAKLTSFELPSSETNYLKYKINEPKLIEG</sequence>
<dbReference type="EMBL" id="BSXS01000369">
    <property type="protein sequence ID" value="GME72207.1"/>
    <property type="molecule type" value="Genomic_DNA"/>
</dbReference>
<comment type="caution">
    <text evidence="1">The sequence shown here is derived from an EMBL/GenBank/DDBJ whole genome shotgun (WGS) entry which is preliminary data.</text>
</comment>
<proteinExistence type="predicted"/>
<protein>
    <submittedName>
        <fullName evidence="1">Unnamed protein product</fullName>
    </submittedName>
</protein>
<evidence type="ECO:0000313" key="2">
    <source>
        <dbReference type="Proteomes" id="UP001165064"/>
    </source>
</evidence>
<accession>A0ACB5STK7</accession>
<evidence type="ECO:0000313" key="1">
    <source>
        <dbReference type="EMBL" id="GME72207.1"/>
    </source>
</evidence>
<organism evidence="1 2">
    <name type="scientific">Ambrosiozyma monospora</name>
    <name type="common">Yeast</name>
    <name type="synonym">Endomycopsis monosporus</name>
    <dbReference type="NCBI Taxonomy" id="43982"/>
    <lineage>
        <taxon>Eukaryota</taxon>
        <taxon>Fungi</taxon>
        <taxon>Dikarya</taxon>
        <taxon>Ascomycota</taxon>
        <taxon>Saccharomycotina</taxon>
        <taxon>Pichiomycetes</taxon>
        <taxon>Pichiales</taxon>
        <taxon>Pichiaceae</taxon>
        <taxon>Ambrosiozyma</taxon>
    </lineage>
</organism>
<keyword evidence="2" id="KW-1185">Reference proteome</keyword>
<dbReference type="Proteomes" id="UP001165064">
    <property type="component" value="Unassembled WGS sequence"/>
</dbReference>
<reference evidence="1" key="1">
    <citation type="submission" date="2023-04" db="EMBL/GenBank/DDBJ databases">
        <title>Ambrosiozyma monospora NBRC 10751.</title>
        <authorList>
            <person name="Ichikawa N."/>
            <person name="Sato H."/>
            <person name="Tonouchi N."/>
        </authorList>
    </citation>
    <scope>NUCLEOTIDE SEQUENCE</scope>
    <source>
        <strain evidence="1">NBRC 10751</strain>
    </source>
</reference>
<name>A0ACB5STK7_AMBMO</name>
<gene>
    <name evidence="1" type="ORF">Amon02_000089400</name>
</gene>